<sequence>MMKFSRSSKKKHEKSSFSSSRHAQTSNHHHHHIGDQSVSSAYSDATGEGGGHYASKGSGGSHRFGGGSSRYSRSSAQSVASISSASVFAPSIAGHEGRGGGATGLQPSSSRTLHDLNSSRRSSLLTSIGTAASRTFRSYKMTLPKAPPPIRAAGNNNNEEQDEDEALESDLELLGRTVHAVSSALTEPPKDGDKFLIYDVSFNPKGCVWDALLLVLKTEEEEDEEEGEGGEGGGSGGREGRSATAKTGRSSRSRSRSQSRRSRSRSVRRGDGPNGWDMEKTFSFPIRVTCAEDDDYVDPPPPPSSPKRGHHSHAPQANNVRHAKTYAVDLSVVDDSPDHPISRWSPQESSENRSYMKNAMEWVSFAIRRSMARSMFPQFPEGCQGKPFREVYQLNKKLKSGTFSTVCRGVHRVTGRQVAVKCILRKKIEPSVDAAVFEEVLIMSGLHHRYICPMIDYFEEDRCHFVVMELEKGGDLCERINEKVCYSEPDAMIVVRNICEAMEFVHDKGFAHCDIKPRNYLLHSKKDDLDVRLADFGFAQHVHAPNSLTSQCGTPFFVAPEVINRKPYDQKVDMWSIGVTAYLLLCGETPFNGKNRQQLFRRISCDDPTFPDDKWGHISDEAVDFVRKLLTKDPAKRLSATEALRHRWLADGKHHRAKAPSYEKAPDSSEDFSELTETTKRSRDPPDLINHHPNNATPRSPNPKTSSSARTSSSRPSRPPPPPPPHAGHRPTEDDDKARLLEVIKEQDAKIERLERMVMRMMGPEGGDEVHKC</sequence>
<evidence type="ECO:0000313" key="5">
    <source>
        <dbReference type="EMBL" id="KAL3787513.1"/>
    </source>
</evidence>
<feature type="region of interest" description="Disordered" evidence="3">
    <location>
        <begin position="219"/>
        <end position="279"/>
    </location>
</feature>
<reference evidence="5 6" key="1">
    <citation type="submission" date="2024-10" db="EMBL/GenBank/DDBJ databases">
        <title>Updated reference genomes for cyclostephanoid diatoms.</title>
        <authorList>
            <person name="Roberts W.R."/>
            <person name="Alverson A.J."/>
        </authorList>
    </citation>
    <scope>NUCLEOTIDE SEQUENCE [LARGE SCALE GENOMIC DNA]</scope>
    <source>
        <strain evidence="5 6">AJA010-31</strain>
    </source>
</reference>
<dbReference type="SMART" id="SM00220">
    <property type="entry name" value="S_TKc"/>
    <property type="match status" value="1"/>
</dbReference>
<evidence type="ECO:0000256" key="1">
    <source>
        <dbReference type="ARBA" id="ARBA00022741"/>
    </source>
</evidence>
<dbReference type="FunFam" id="1.10.510.10:FF:000571">
    <property type="entry name" value="Maternal embryonic leucine zipper kinase"/>
    <property type="match status" value="1"/>
</dbReference>
<feature type="compositionally biased region" description="Basic and acidic residues" evidence="3">
    <location>
        <begin position="677"/>
        <end position="690"/>
    </location>
</feature>
<feature type="domain" description="Protein kinase" evidence="4">
    <location>
        <begin position="392"/>
        <end position="649"/>
    </location>
</feature>
<protein>
    <recommendedName>
        <fullName evidence="4">Protein kinase domain-containing protein</fullName>
    </recommendedName>
</protein>
<evidence type="ECO:0000256" key="3">
    <source>
        <dbReference type="SAM" id="MobiDB-lite"/>
    </source>
</evidence>
<feature type="compositionally biased region" description="Basic residues" evidence="3">
    <location>
        <begin position="249"/>
        <end position="267"/>
    </location>
</feature>
<keyword evidence="2" id="KW-0067">ATP-binding</keyword>
<feature type="compositionally biased region" description="Low complexity" evidence="3">
    <location>
        <begin position="705"/>
        <end position="716"/>
    </location>
</feature>
<feature type="compositionally biased region" description="Gly residues" evidence="3">
    <location>
        <begin position="47"/>
        <end position="68"/>
    </location>
</feature>
<dbReference type="EMBL" id="JALLPJ020000608">
    <property type="protein sequence ID" value="KAL3787513.1"/>
    <property type="molecule type" value="Genomic_DNA"/>
</dbReference>
<comment type="caution">
    <text evidence="5">The sequence shown here is derived from an EMBL/GenBank/DDBJ whole genome shotgun (WGS) entry which is preliminary data.</text>
</comment>
<feature type="compositionally biased region" description="Low complexity" evidence="3">
    <location>
        <begin position="69"/>
        <end position="80"/>
    </location>
</feature>
<dbReference type="InterPro" id="IPR000719">
    <property type="entry name" value="Prot_kinase_dom"/>
</dbReference>
<keyword evidence="1" id="KW-0547">Nucleotide-binding</keyword>
<dbReference type="CDD" id="cd05117">
    <property type="entry name" value="STKc_CAMK"/>
    <property type="match status" value="1"/>
</dbReference>
<feature type="compositionally biased region" description="Pro residues" evidence="3">
    <location>
        <begin position="717"/>
        <end position="726"/>
    </location>
</feature>
<feature type="region of interest" description="Disordered" evidence="3">
    <location>
        <begin position="142"/>
        <end position="169"/>
    </location>
</feature>
<dbReference type="PANTHER" id="PTHR24347">
    <property type="entry name" value="SERINE/THREONINE-PROTEIN KINASE"/>
    <property type="match status" value="1"/>
</dbReference>
<feature type="region of interest" description="Disordered" evidence="3">
    <location>
        <begin position="93"/>
        <end position="125"/>
    </location>
</feature>
<feature type="region of interest" description="Disordered" evidence="3">
    <location>
        <begin position="652"/>
        <end position="738"/>
    </location>
</feature>
<organism evidence="5 6">
    <name type="scientific">Cyclotella atomus</name>
    <dbReference type="NCBI Taxonomy" id="382360"/>
    <lineage>
        <taxon>Eukaryota</taxon>
        <taxon>Sar</taxon>
        <taxon>Stramenopiles</taxon>
        <taxon>Ochrophyta</taxon>
        <taxon>Bacillariophyta</taxon>
        <taxon>Coscinodiscophyceae</taxon>
        <taxon>Thalassiosirophycidae</taxon>
        <taxon>Stephanodiscales</taxon>
        <taxon>Stephanodiscaceae</taxon>
        <taxon>Cyclotella</taxon>
    </lineage>
</organism>
<dbReference type="AlphaFoldDB" id="A0ABD3PHJ7"/>
<evidence type="ECO:0000256" key="2">
    <source>
        <dbReference type="ARBA" id="ARBA00022840"/>
    </source>
</evidence>
<feature type="compositionally biased region" description="Acidic residues" evidence="3">
    <location>
        <begin position="219"/>
        <end position="229"/>
    </location>
</feature>
<feature type="compositionally biased region" description="Acidic residues" evidence="3">
    <location>
        <begin position="159"/>
        <end position="169"/>
    </location>
</feature>
<dbReference type="SUPFAM" id="SSF56112">
    <property type="entry name" value="Protein kinase-like (PK-like)"/>
    <property type="match status" value="1"/>
</dbReference>
<evidence type="ECO:0000259" key="4">
    <source>
        <dbReference type="PROSITE" id="PS50011"/>
    </source>
</evidence>
<dbReference type="PROSITE" id="PS50011">
    <property type="entry name" value="PROTEIN_KINASE_DOM"/>
    <property type="match status" value="1"/>
</dbReference>
<gene>
    <name evidence="5" type="ORF">ACHAWO_003503</name>
</gene>
<feature type="region of interest" description="Disordered" evidence="3">
    <location>
        <begin position="292"/>
        <end position="318"/>
    </location>
</feature>
<dbReference type="Gene3D" id="1.10.510.10">
    <property type="entry name" value="Transferase(Phosphotransferase) domain 1"/>
    <property type="match status" value="1"/>
</dbReference>
<dbReference type="GO" id="GO:0005524">
    <property type="term" value="F:ATP binding"/>
    <property type="evidence" value="ECO:0007669"/>
    <property type="project" value="UniProtKB-KW"/>
</dbReference>
<feature type="compositionally biased region" description="Polar residues" evidence="3">
    <location>
        <begin position="692"/>
        <end position="704"/>
    </location>
</feature>
<dbReference type="PROSITE" id="PS00108">
    <property type="entry name" value="PROTEIN_KINASE_ST"/>
    <property type="match status" value="1"/>
</dbReference>
<dbReference type="Gene3D" id="3.30.200.20">
    <property type="entry name" value="Phosphorylase Kinase, domain 1"/>
    <property type="match status" value="1"/>
</dbReference>
<dbReference type="InterPro" id="IPR011009">
    <property type="entry name" value="Kinase-like_dom_sf"/>
</dbReference>
<feature type="region of interest" description="Disordered" evidence="3">
    <location>
        <begin position="1"/>
        <end position="80"/>
    </location>
</feature>
<dbReference type="Proteomes" id="UP001530400">
    <property type="component" value="Unassembled WGS sequence"/>
</dbReference>
<evidence type="ECO:0000313" key="6">
    <source>
        <dbReference type="Proteomes" id="UP001530400"/>
    </source>
</evidence>
<name>A0ABD3PHJ7_9STRA</name>
<feature type="compositionally biased region" description="Basic residues" evidence="3">
    <location>
        <begin position="1"/>
        <end position="13"/>
    </location>
</feature>
<proteinExistence type="predicted"/>
<dbReference type="Pfam" id="PF00069">
    <property type="entry name" value="Pkinase"/>
    <property type="match status" value="1"/>
</dbReference>
<dbReference type="InterPro" id="IPR008271">
    <property type="entry name" value="Ser/Thr_kinase_AS"/>
</dbReference>
<accession>A0ABD3PHJ7</accession>
<keyword evidence="6" id="KW-1185">Reference proteome</keyword>